<gene>
    <name evidence="4" type="ORF">PV11_05054</name>
</gene>
<keyword evidence="1 2" id="KW-0728">SH3 domain</keyword>
<organism evidence="4 5">
    <name type="scientific">Exophiala sideris</name>
    <dbReference type="NCBI Taxonomy" id="1016849"/>
    <lineage>
        <taxon>Eukaryota</taxon>
        <taxon>Fungi</taxon>
        <taxon>Dikarya</taxon>
        <taxon>Ascomycota</taxon>
        <taxon>Pezizomycotina</taxon>
        <taxon>Eurotiomycetes</taxon>
        <taxon>Chaetothyriomycetidae</taxon>
        <taxon>Chaetothyriales</taxon>
        <taxon>Herpotrichiellaceae</taxon>
        <taxon>Exophiala</taxon>
    </lineage>
</organism>
<dbReference type="SMART" id="SM00326">
    <property type="entry name" value="SH3"/>
    <property type="match status" value="1"/>
</dbReference>
<name>A0A0D1YJD9_9EURO</name>
<dbReference type="InterPro" id="IPR036028">
    <property type="entry name" value="SH3-like_dom_sf"/>
</dbReference>
<dbReference type="PANTHER" id="PTHR45929">
    <property type="entry name" value="JAK PATHWAY SIGNAL TRANSDUCTION ADAPTOR MOLECULE"/>
    <property type="match status" value="1"/>
</dbReference>
<dbReference type="PROSITE" id="PS50002">
    <property type="entry name" value="SH3"/>
    <property type="match status" value="1"/>
</dbReference>
<dbReference type="HOGENOM" id="CLU_064525_1_1_1"/>
<dbReference type="Pfam" id="PF00018">
    <property type="entry name" value="SH3_1"/>
    <property type="match status" value="1"/>
</dbReference>
<evidence type="ECO:0000313" key="5">
    <source>
        <dbReference type="Proteomes" id="UP000053599"/>
    </source>
</evidence>
<feature type="domain" description="SH3" evidence="3">
    <location>
        <begin position="95"/>
        <end position="156"/>
    </location>
</feature>
<dbReference type="PRINTS" id="PR00452">
    <property type="entry name" value="SH3DOMAIN"/>
</dbReference>
<dbReference type="Proteomes" id="UP000053599">
    <property type="component" value="Unassembled WGS sequence"/>
</dbReference>
<reference evidence="4 5" key="1">
    <citation type="submission" date="2015-01" db="EMBL/GenBank/DDBJ databases">
        <title>The Genome Sequence of Exophiala sideris CBS121828.</title>
        <authorList>
            <consortium name="The Broad Institute Genomics Platform"/>
            <person name="Cuomo C."/>
            <person name="de Hoog S."/>
            <person name="Gorbushina A."/>
            <person name="Stielow B."/>
            <person name="Teixiera M."/>
            <person name="Abouelleil A."/>
            <person name="Chapman S.B."/>
            <person name="Priest M."/>
            <person name="Young S.K."/>
            <person name="Wortman J."/>
            <person name="Nusbaum C."/>
            <person name="Birren B."/>
        </authorList>
    </citation>
    <scope>NUCLEOTIDE SEQUENCE [LARGE SCALE GENOMIC DNA]</scope>
    <source>
        <strain evidence="4 5">CBS 121828</strain>
    </source>
</reference>
<evidence type="ECO:0000256" key="2">
    <source>
        <dbReference type="PROSITE-ProRule" id="PRU00192"/>
    </source>
</evidence>
<dbReference type="SUPFAM" id="SSF50044">
    <property type="entry name" value="SH3-domain"/>
    <property type="match status" value="1"/>
</dbReference>
<dbReference type="PANTHER" id="PTHR45929:SF7">
    <property type="entry name" value="LAS SEVENTEEN-BINDING PROTEIN 1"/>
    <property type="match status" value="1"/>
</dbReference>
<evidence type="ECO:0000256" key="1">
    <source>
        <dbReference type="ARBA" id="ARBA00022443"/>
    </source>
</evidence>
<dbReference type="InterPro" id="IPR050670">
    <property type="entry name" value="STAM"/>
</dbReference>
<dbReference type="CDD" id="cd00174">
    <property type="entry name" value="SH3"/>
    <property type="match status" value="1"/>
</dbReference>
<dbReference type="InterPro" id="IPR001452">
    <property type="entry name" value="SH3_domain"/>
</dbReference>
<dbReference type="STRING" id="1016849.A0A0D1YJD9"/>
<dbReference type="Gene3D" id="2.30.30.40">
    <property type="entry name" value="SH3 Domains"/>
    <property type="match status" value="1"/>
</dbReference>
<dbReference type="OrthoDB" id="6250593at2759"/>
<proteinExistence type="predicted"/>
<protein>
    <recommendedName>
        <fullName evidence="3">SH3 domain-containing protein</fullName>
    </recommendedName>
</protein>
<sequence length="226" mass="24496">MATEASIALTNRSLRTIRTELEFLADTSIISPEQLSSILAQLPAQTPLHAPLQAPVNASTTTPVEQFSNLNLKEHYAPVPTPAPLPPPAYVHTPQILSVATALYAYSPTDAGDLALQQGDRIQVIEHMNNDWWRGRNERTGMEGIFPRSYVNVVDDKRPPMMPPQSSDYGNMPLQVAQQGAITPGSDGRKYSKLEEQGKKFGKKMGNAAIFGAGATIGSNIVNGIF</sequence>
<evidence type="ECO:0000313" key="4">
    <source>
        <dbReference type="EMBL" id="KIV82992.1"/>
    </source>
</evidence>
<accession>A0A0D1YJD9</accession>
<evidence type="ECO:0000259" key="3">
    <source>
        <dbReference type="PROSITE" id="PS50002"/>
    </source>
</evidence>
<dbReference type="EMBL" id="KN846952">
    <property type="protein sequence ID" value="KIV82992.1"/>
    <property type="molecule type" value="Genomic_DNA"/>
</dbReference>
<dbReference type="AlphaFoldDB" id="A0A0D1YJD9"/>